<sequence>MRRILAGLGLATTALLAAACGGGGTVTSGSGKAAGNAAGTPTASSTMTEAPTATGSPGGTPTGSPTATPLPTPEKATIKTAESRYGRILIGEQGRTLYVFEKDDPNACTDACAAWWPPAATRDKPKTGDGVKEDLLGTVTRADGTKQVTYDKHPLYYYSGDTGEGDSKGQGRHEFGGKWYVIGPDGKKVE</sequence>
<dbReference type="EMBL" id="JBHSRF010000006">
    <property type="protein sequence ID" value="MFC6080779.1"/>
    <property type="molecule type" value="Genomic_DNA"/>
</dbReference>
<proteinExistence type="predicted"/>
<gene>
    <name evidence="3" type="ORF">ACFP1K_06380</name>
</gene>
<dbReference type="Pfam" id="PF03640">
    <property type="entry name" value="Lipoprotein_15"/>
    <property type="match status" value="2"/>
</dbReference>
<accession>A0ABW1NBP6</accession>
<feature type="signal peptide" evidence="2">
    <location>
        <begin position="1"/>
        <end position="19"/>
    </location>
</feature>
<feature type="compositionally biased region" description="Low complexity" evidence="1">
    <location>
        <begin position="27"/>
        <end position="39"/>
    </location>
</feature>
<feature type="chain" id="PRO_5046046450" description="Lipoprotein" evidence="2">
    <location>
        <begin position="20"/>
        <end position="190"/>
    </location>
</feature>
<dbReference type="InterPro" id="IPR005297">
    <property type="entry name" value="Lipoprotein_repeat"/>
</dbReference>
<keyword evidence="4" id="KW-1185">Reference proteome</keyword>
<protein>
    <recommendedName>
        <fullName evidence="5">Lipoprotein</fullName>
    </recommendedName>
</protein>
<comment type="caution">
    <text evidence="3">The sequence shown here is derived from an EMBL/GenBank/DDBJ whole genome shotgun (WGS) entry which is preliminary data.</text>
</comment>
<evidence type="ECO:0000256" key="1">
    <source>
        <dbReference type="SAM" id="MobiDB-lite"/>
    </source>
</evidence>
<feature type="region of interest" description="Disordered" evidence="1">
    <location>
        <begin position="27"/>
        <end position="79"/>
    </location>
</feature>
<evidence type="ECO:0008006" key="5">
    <source>
        <dbReference type="Google" id="ProtNLM"/>
    </source>
</evidence>
<organism evidence="3 4">
    <name type="scientific">Sphaerisporangium aureirubrum</name>
    <dbReference type="NCBI Taxonomy" id="1544736"/>
    <lineage>
        <taxon>Bacteria</taxon>
        <taxon>Bacillati</taxon>
        <taxon>Actinomycetota</taxon>
        <taxon>Actinomycetes</taxon>
        <taxon>Streptosporangiales</taxon>
        <taxon>Streptosporangiaceae</taxon>
        <taxon>Sphaerisporangium</taxon>
    </lineage>
</organism>
<evidence type="ECO:0000313" key="3">
    <source>
        <dbReference type="EMBL" id="MFC6080779.1"/>
    </source>
</evidence>
<evidence type="ECO:0000256" key="2">
    <source>
        <dbReference type="SAM" id="SignalP"/>
    </source>
</evidence>
<dbReference type="RefSeq" id="WP_380747908.1">
    <property type="nucleotide sequence ID" value="NZ_JBHSRF010000006.1"/>
</dbReference>
<dbReference type="PROSITE" id="PS51257">
    <property type="entry name" value="PROKAR_LIPOPROTEIN"/>
    <property type="match status" value="1"/>
</dbReference>
<dbReference type="PANTHER" id="PTHR39335:SF1">
    <property type="entry name" value="BLL4220 PROTEIN"/>
    <property type="match status" value="1"/>
</dbReference>
<keyword evidence="2" id="KW-0732">Signal</keyword>
<dbReference type="Proteomes" id="UP001596137">
    <property type="component" value="Unassembled WGS sequence"/>
</dbReference>
<name>A0ABW1NBP6_9ACTN</name>
<reference evidence="4" key="1">
    <citation type="journal article" date="2019" name="Int. J. Syst. Evol. Microbiol.">
        <title>The Global Catalogue of Microorganisms (GCM) 10K type strain sequencing project: providing services to taxonomists for standard genome sequencing and annotation.</title>
        <authorList>
            <consortium name="The Broad Institute Genomics Platform"/>
            <consortium name="The Broad Institute Genome Sequencing Center for Infectious Disease"/>
            <person name="Wu L."/>
            <person name="Ma J."/>
        </authorList>
    </citation>
    <scope>NUCLEOTIDE SEQUENCE [LARGE SCALE GENOMIC DNA]</scope>
    <source>
        <strain evidence="4">JCM 30346</strain>
    </source>
</reference>
<dbReference type="PANTHER" id="PTHR39335">
    <property type="entry name" value="BLL4220 PROTEIN"/>
    <property type="match status" value="1"/>
</dbReference>
<evidence type="ECO:0000313" key="4">
    <source>
        <dbReference type="Proteomes" id="UP001596137"/>
    </source>
</evidence>